<name>D4YLH6_9MICO</name>
<comment type="cofactor">
    <cofactor evidence="14 17">
        <name>Zn(2+)</name>
        <dbReference type="ChEBI" id="CHEBI:29105"/>
    </cofactor>
    <text evidence="14 17">Binds 1 zinc ion.</text>
</comment>
<dbReference type="GO" id="GO:0009231">
    <property type="term" value="P:riboflavin biosynthetic process"/>
    <property type="evidence" value="ECO:0007669"/>
    <property type="project" value="UniProtKB-UniPathway"/>
</dbReference>
<comment type="pathway">
    <text evidence="3 14">Cofactor biosynthesis; riboflavin biosynthesis; 5-amino-6-(D-ribitylamino)uracil from GTP: step 3/4.</text>
</comment>
<dbReference type="STRING" id="585530.HMPREF0183_0786"/>
<evidence type="ECO:0000256" key="9">
    <source>
        <dbReference type="ARBA" id="ARBA00022857"/>
    </source>
</evidence>
<feature type="binding site" evidence="16">
    <location>
        <position position="208"/>
    </location>
    <ligand>
        <name>NADP(+)</name>
        <dbReference type="ChEBI" id="CHEBI:58349"/>
    </ligand>
</feature>
<feature type="binding site" evidence="17">
    <location>
        <position position="84"/>
    </location>
    <ligand>
        <name>Zn(2+)</name>
        <dbReference type="ChEBI" id="CHEBI:29105"/>
        <note>catalytic</note>
    </ligand>
</feature>
<comment type="function">
    <text evidence="1 14">Converts 2,5-diamino-6-(ribosylamino)-4(3h)-pyrimidinone 5'-phosphate into 5-amino-6-(ribosylamino)-2,4(1h,3h)-pyrimidinedione 5'-phosphate.</text>
</comment>
<reference evidence="20 21" key="1">
    <citation type="submission" date="2010-04" db="EMBL/GenBank/DDBJ databases">
        <authorList>
            <person name="Qin X."/>
            <person name="Bachman B."/>
            <person name="Battles P."/>
            <person name="Bell A."/>
            <person name="Bess C."/>
            <person name="Bickham C."/>
            <person name="Chaboub L."/>
            <person name="Chen D."/>
            <person name="Coyle M."/>
            <person name="Deiros D.R."/>
            <person name="Dinh H."/>
            <person name="Forbes L."/>
            <person name="Fowler G."/>
            <person name="Francisco L."/>
            <person name="Fu Q."/>
            <person name="Gubbala S."/>
            <person name="Hale W."/>
            <person name="Han Y."/>
            <person name="Hemphill L."/>
            <person name="Highlander S.K."/>
            <person name="Hirani K."/>
            <person name="Hogues M."/>
            <person name="Jackson L."/>
            <person name="Jakkamsetti A."/>
            <person name="Javaid M."/>
            <person name="Jiang H."/>
            <person name="Korchina V."/>
            <person name="Kovar C."/>
            <person name="Lara F."/>
            <person name="Lee S."/>
            <person name="Mata R."/>
            <person name="Mathew T."/>
            <person name="Moen C."/>
            <person name="Morales K."/>
            <person name="Munidasa M."/>
            <person name="Nazareth L."/>
            <person name="Ngo R."/>
            <person name="Nguyen L."/>
            <person name="Okwuonu G."/>
            <person name="Ongeri F."/>
            <person name="Patil S."/>
            <person name="Petrosino J."/>
            <person name="Pham C."/>
            <person name="Pham P."/>
            <person name="Pu L.-L."/>
            <person name="Puazo M."/>
            <person name="Raj R."/>
            <person name="Reid J."/>
            <person name="Rouhana J."/>
            <person name="Saada N."/>
            <person name="Shang Y."/>
            <person name="Simmons D."/>
            <person name="Thornton R."/>
            <person name="Warren J."/>
            <person name="Weissenberger G."/>
            <person name="Zhang J."/>
            <person name="Zhang L."/>
            <person name="Zhou C."/>
            <person name="Zhu D."/>
            <person name="Muzny D."/>
            <person name="Worley K."/>
            <person name="Gibbs R."/>
        </authorList>
    </citation>
    <scope>NUCLEOTIDE SEQUENCE [LARGE SCALE GENOMIC DNA]</scope>
    <source>
        <strain evidence="20 21">ATCC 49030</strain>
    </source>
</reference>
<feature type="binding site" evidence="16">
    <location>
        <position position="215"/>
    </location>
    <ligand>
        <name>substrate</name>
    </ligand>
</feature>
<evidence type="ECO:0000256" key="12">
    <source>
        <dbReference type="ARBA" id="ARBA00049861"/>
    </source>
</evidence>
<keyword evidence="7 14" id="KW-0479">Metal-binding</keyword>
<comment type="similarity">
    <text evidence="4 14">In the N-terminal section; belongs to the cytidine and deoxycytidylate deaminase family.</text>
</comment>
<dbReference type="AlphaFoldDB" id="D4YLH6"/>
<keyword evidence="14 20" id="KW-0378">Hydrolase</keyword>
<feature type="domain" description="CMP/dCMP-type deaminase" evidence="19">
    <location>
        <begin position="2"/>
        <end position="122"/>
    </location>
</feature>
<dbReference type="InterPro" id="IPR024072">
    <property type="entry name" value="DHFR-like_dom_sf"/>
</dbReference>
<proteinExistence type="inferred from homology"/>
<feature type="binding site" evidence="16">
    <location>
        <position position="269"/>
    </location>
    <ligand>
        <name>substrate</name>
    </ligand>
</feature>
<feature type="binding site" evidence="16">
    <location>
        <position position="204"/>
    </location>
    <ligand>
        <name>NADP(+)</name>
        <dbReference type="ChEBI" id="CHEBI:58349"/>
    </ligand>
</feature>
<dbReference type="GO" id="GO:0008270">
    <property type="term" value="F:zinc ion binding"/>
    <property type="evidence" value="ECO:0007669"/>
    <property type="project" value="InterPro"/>
</dbReference>
<evidence type="ECO:0000256" key="16">
    <source>
        <dbReference type="PIRSR" id="PIRSR006769-2"/>
    </source>
</evidence>
<organism evidence="20 21">
    <name type="scientific">Brevibacterium mcbrellneri ATCC 49030</name>
    <dbReference type="NCBI Taxonomy" id="585530"/>
    <lineage>
        <taxon>Bacteria</taxon>
        <taxon>Bacillati</taxon>
        <taxon>Actinomycetota</taxon>
        <taxon>Actinomycetes</taxon>
        <taxon>Micrococcales</taxon>
        <taxon>Brevibacteriaceae</taxon>
        <taxon>Brevibacterium</taxon>
    </lineage>
</organism>
<dbReference type="OrthoDB" id="9800865at2"/>
<dbReference type="eggNOG" id="COG0117">
    <property type="taxonomic scope" value="Bacteria"/>
</dbReference>
<keyword evidence="8 14" id="KW-0862">Zinc</keyword>
<protein>
    <recommendedName>
        <fullName evidence="14">Riboflavin biosynthesis protein RibD</fullName>
    </recommendedName>
    <domain>
        <recommendedName>
            <fullName evidence="14">Diaminohydroxyphosphoribosylaminopyrimidine deaminase</fullName>
            <shortName evidence="14">DRAP deaminase</shortName>
            <ecNumber evidence="14">3.5.4.26</ecNumber>
        </recommendedName>
        <alternativeName>
            <fullName evidence="14">Riboflavin-specific deaminase</fullName>
        </alternativeName>
    </domain>
    <domain>
        <recommendedName>
            <fullName evidence="14">5-amino-6-(5-phosphoribosylamino)uracil reductase</fullName>
            <ecNumber evidence="14">1.1.1.193</ecNumber>
        </recommendedName>
        <alternativeName>
            <fullName evidence="14">HTP reductase</fullName>
        </alternativeName>
    </domain>
</protein>
<keyword evidence="21" id="KW-1185">Reference proteome</keyword>
<dbReference type="Pfam" id="PF00383">
    <property type="entry name" value="dCMP_cyt_deam_1"/>
    <property type="match status" value="1"/>
</dbReference>
<dbReference type="InterPro" id="IPR050765">
    <property type="entry name" value="Riboflavin_Biosynth_HTPR"/>
</dbReference>
<keyword evidence="9 14" id="KW-0521">NADP</keyword>
<comment type="catalytic activity">
    <reaction evidence="12 14">
        <text>5-amino-6-(5-phospho-D-ribitylamino)uracil + NADP(+) = 5-amino-6-(5-phospho-D-ribosylamino)uracil + NADPH + H(+)</text>
        <dbReference type="Rhea" id="RHEA:17845"/>
        <dbReference type="ChEBI" id="CHEBI:15378"/>
        <dbReference type="ChEBI" id="CHEBI:57783"/>
        <dbReference type="ChEBI" id="CHEBI:58349"/>
        <dbReference type="ChEBI" id="CHEBI:58421"/>
        <dbReference type="ChEBI" id="CHEBI:58453"/>
        <dbReference type="EC" id="1.1.1.193"/>
    </reaction>
</comment>
<feature type="binding site" evidence="16">
    <location>
        <position position="162"/>
    </location>
    <ligand>
        <name>NADP(+)</name>
        <dbReference type="ChEBI" id="CHEBI:58349"/>
    </ligand>
</feature>
<dbReference type="eggNOG" id="COG1985">
    <property type="taxonomic scope" value="Bacteria"/>
</dbReference>
<evidence type="ECO:0000256" key="18">
    <source>
        <dbReference type="SAM" id="MobiDB-lite"/>
    </source>
</evidence>
<dbReference type="PROSITE" id="PS51747">
    <property type="entry name" value="CYT_DCMP_DEAMINASES_2"/>
    <property type="match status" value="1"/>
</dbReference>
<dbReference type="EMBL" id="ADNU01000022">
    <property type="protein sequence ID" value="EFG47893.1"/>
    <property type="molecule type" value="Genomic_DNA"/>
</dbReference>
<feature type="region of interest" description="Disordered" evidence="18">
    <location>
        <begin position="42"/>
        <end position="62"/>
    </location>
</feature>
<feature type="binding site" evidence="16">
    <location>
        <position position="230"/>
    </location>
    <ligand>
        <name>NADP(+)</name>
        <dbReference type="ChEBI" id="CHEBI:58349"/>
    </ligand>
</feature>
<evidence type="ECO:0000256" key="2">
    <source>
        <dbReference type="ARBA" id="ARBA00004882"/>
    </source>
</evidence>
<dbReference type="Proteomes" id="UP000005714">
    <property type="component" value="Unassembled WGS sequence"/>
</dbReference>
<evidence type="ECO:0000256" key="13">
    <source>
        <dbReference type="ARBA" id="ARBA00049886"/>
    </source>
</evidence>
<dbReference type="PANTHER" id="PTHR38011">
    <property type="entry name" value="DIHYDROFOLATE REDUCTASE FAMILY PROTEIN (AFU_ORTHOLOGUE AFUA_8G06820)"/>
    <property type="match status" value="1"/>
</dbReference>
<comment type="similarity">
    <text evidence="5 14">In the C-terminal section; belongs to the HTP reductase family.</text>
</comment>
<evidence type="ECO:0000256" key="4">
    <source>
        <dbReference type="ARBA" id="ARBA00005259"/>
    </source>
</evidence>
<dbReference type="CDD" id="cd01284">
    <property type="entry name" value="Riboflavin_deaminase-reductase"/>
    <property type="match status" value="1"/>
</dbReference>
<accession>D4YLH6</accession>
<evidence type="ECO:0000256" key="7">
    <source>
        <dbReference type="ARBA" id="ARBA00022723"/>
    </source>
</evidence>
<evidence type="ECO:0000313" key="20">
    <source>
        <dbReference type="EMBL" id="EFG47893.1"/>
    </source>
</evidence>
<dbReference type="InterPro" id="IPR016192">
    <property type="entry name" value="APOBEC/CMP_deaminase_Zn-bd"/>
</dbReference>
<feature type="binding site" evidence="17">
    <location>
        <position position="49"/>
    </location>
    <ligand>
        <name>Zn(2+)</name>
        <dbReference type="ChEBI" id="CHEBI:29105"/>
        <note>catalytic</note>
    </ligand>
</feature>
<dbReference type="GO" id="GO:0008703">
    <property type="term" value="F:5-amino-6-(5-phosphoribosylamino)uracil reductase activity"/>
    <property type="evidence" value="ECO:0007669"/>
    <property type="project" value="UniProtKB-EC"/>
</dbReference>
<comment type="caution">
    <text evidence="20">The sequence shown here is derived from an EMBL/GenBank/DDBJ whole genome shotgun (WGS) entry which is preliminary data.</text>
</comment>
<evidence type="ECO:0000256" key="11">
    <source>
        <dbReference type="ARBA" id="ARBA00023268"/>
    </source>
</evidence>
<dbReference type="PROSITE" id="PS00903">
    <property type="entry name" value="CYT_DCMP_DEAMINASES_1"/>
    <property type="match status" value="1"/>
</dbReference>
<evidence type="ECO:0000256" key="14">
    <source>
        <dbReference type="PIRNR" id="PIRNR006769"/>
    </source>
</evidence>
<evidence type="ECO:0000256" key="8">
    <source>
        <dbReference type="ARBA" id="ARBA00022833"/>
    </source>
</evidence>
<keyword evidence="11" id="KW-0511">Multifunctional enzyme</keyword>
<evidence type="ECO:0000256" key="15">
    <source>
        <dbReference type="PIRSR" id="PIRSR006769-1"/>
    </source>
</evidence>
<evidence type="ECO:0000256" key="6">
    <source>
        <dbReference type="ARBA" id="ARBA00022619"/>
    </source>
</evidence>
<feature type="active site" description="Proton donor" evidence="15">
    <location>
        <position position="51"/>
    </location>
</feature>
<evidence type="ECO:0000256" key="5">
    <source>
        <dbReference type="ARBA" id="ARBA00007417"/>
    </source>
</evidence>
<evidence type="ECO:0000256" key="3">
    <source>
        <dbReference type="ARBA" id="ARBA00004910"/>
    </source>
</evidence>
<dbReference type="Pfam" id="PF01872">
    <property type="entry name" value="RibD_C"/>
    <property type="match status" value="1"/>
</dbReference>
<dbReference type="InterPro" id="IPR016193">
    <property type="entry name" value="Cytidine_deaminase-like"/>
</dbReference>
<dbReference type="PANTHER" id="PTHR38011:SF7">
    <property type="entry name" value="2,5-DIAMINO-6-RIBOSYLAMINO-4(3H)-PYRIMIDINONE 5'-PHOSPHATE REDUCTASE"/>
    <property type="match status" value="1"/>
</dbReference>
<dbReference type="PIRSF" id="PIRSF006769">
    <property type="entry name" value="RibD"/>
    <property type="match status" value="1"/>
</dbReference>
<evidence type="ECO:0000256" key="1">
    <source>
        <dbReference type="ARBA" id="ARBA00002151"/>
    </source>
</evidence>
<dbReference type="Gene3D" id="3.40.140.10">
    <property type="entry name" value="Cytidine Deaminase, domain 2"/>
    <property type="match status" value="1"/>
</dbReference>
<feature type="binding site" evidence="16">
    <location>
        <position position="212"/>
    </location>
    <ligand>
        <name>substrate</name>
    </ligand>
</feature>
<evidence type="ECO:0000259" key="19">
    <source>
        <dbReference type="PROSITE" id="PS51747"/>
    </source>
</evidence>
<dbReference type="Gene3D" id="3.40.430.10">
    <property type="entry name" value="Dihydrofolate Reductase, subunit A"/>
    <property type="match status" value="2"/>
</dbReference>
<dbReference type="InterPro" id="IPR002734">
    <property type="entry name" value="RibDG_C"/>
</dbReference>
<evidence type="ECO:0000256" key="10">
    <source>
        <dbReference type="ARBA" id="ARBA00023002"/>
    </source>
</evidence>
<dbReference type="SUPFAM" id="SSF53597">
    <property type="entry name" value="Dihydrofolate reductase-like"/>
    <property type="match status" value="1"/>
</dbReference>
<dbReference type="EC" id="3.5.4.26" evidence="14"/>
<dbReference type="InterPro" id="IPR004794">
    <property type="entry name" value="Eubact_RibD"/>
</dbReference>
<dbReference type="NCBIfam" id="TIGR00326">
    <property type="entry name" value="eubact_ribD"/>
    <property type="match status" value="1"/>
</dbReference>
<feature type="binding site" evidence="16">
    <location>
        <position position="192"/>
    </location>
    <ligand>
        <name>substrate</name>
    </ligand>
</feature>
<evidence type="ECO:0000313" key="21">
    <source>
        <dbReference type="Proteomes" id="UP000005714"/>
    </source>
</evidence>
<dbReference type="RefSeq" id="WP_005882959.1">
    <property type="nucleotide sequence ID" value="NZ_ADNU01000022.1"/>
</dbReference>
<feature type="binding site" evidence="16">
    <location>
        <position position="176"/>
    </location>
    <ligand>
        <name>substrate</name>
    </ligand>
</feature>
<feature type="binding site" evidence="16">
    <location>
        <position position="178"/>
    </location>
    <ligand>
        <name>NADP(+)</name>
        <dbReference type="ChEBI" id="CHEBI:58349"/>
    </ligand>
</feature>
<comment type="pathway">
    <text evidence="2 14">Cofactor biosynthesis; riboflavin biosynthesis; 5-amino-6-(D-ribitylamino)uracil from GTP: step 2/4.</text>
</comment>
<comment type="catalytic activity">
    <reaction evidence="13 14">
        <text>2,5-diamino-6-hydroxy-4-(5-phosphoribosylamino)-pyrimidine + H2O + H(+) = 5-amino-6-(5-phospho-D-ribosylamino)uracil + NH4(+)</text>
        <dbReference type="Rhea" id="RHEA:21868"/>
        <dbReference type="ChEBI" id="CHEBI:15377"/>
        <dbReference type="ChEBI" id="CHEBI:15378"/>
        <dbReference type="ChEBI" id="CHEBI:28938"/>
        <dbReference type="ChEBI" id="CHEBI:58453"/>
        <dbReference type="ChEBI" id="CHEBI:58614"/>
        <dbReference type="EC" id="3.5.4.26"/>
    </reaction>
</comment>
<sequence length="336" mass="35491">MEALHSATRAALGAATRGVRGANPLVGAAVLWDDGTFTTGYHQGAGTPHAEPDAIRNASPRSTTGATLVVTLEPCSHTGRTGPCTQAIIDAGITRVVIASRDPNPQASGGAQTLTEAGVEVLFLNDLGQSWAHEVATQAHRLNARWFTAVTHDRPFITAKIAQSLDGCVAARDRTSQWITGAESRAHAHLTRARVDAIAVGTGTAHADNPRLTARTGDSPHQPIPVVFGTTALPGDSHLGRNPRTLTYSEVGAGLRDLRRRGVSHLLLEGGPTLMAHFLQHDLVDELHVYTAPLLLGDGIRAPLSVDTLAQGLRFVPDAPPEALGSDTFTRFMKEV</sequence>
<dbReference type="EC" id="1.1.1.193" evidence="14"/>
<gene>
    <name evidence="20" type="primary">ribD</name>
    <name evidence="20" type="ORF">HMPREF0183_0786</name>
</gene>
<evidence type="ECO:0000256" key="17">
    <source>
        <dbReference type="PIRSR" id="PIRSR006769-3"/>
    </source>
</evidence>
<keyword evidence="6 14" id="KW-0686">Riboflavin biosynthesis</keyword>
<keyword evidence="10 14" id="KW-0560">Oxidoreductase</keyword>
<dbReference type="GO" id="GO:0008835">
    <property type="term" value="F:diaminohydroxyphosphoribosylaminopyrimidine deaminase activity"/>
    <property type="evidence" value="ECO:0007669"/>
    <property type="project" value="UniProtKB-EC"/>
</dbReference>
<feature type="binding site" evidence="17">
    <location>
        <position position="75"/>
    </location>
    <ligand>
        <name>Zn(2+)</name>
        <dbReference type="ChEBI" id="CHEBI:29105"/>
        <note>catalytic</note>
    </ligand>
</feature>
<dbReference type="SUPFAM" id="SSF53927">
    <property type="entry name" value="Cytidine deaminase-like"/>
    <property type="match status" value="1"/>
</dbReference>
<dbReference type="UniPathway" id="UPA00275">
    <property type="reaction ID" value="UER00401"/>
</dbReference>
<dbReference type="InterPro" id="IPR002125">
    <property type="entry name" value="CMP_dCMP_dom"/>
</dbReference>